<feature type="domain" description="BIG2" evidence="1">
    <location>
        <begin position="221"/>
        <end position="262"/>
    </location>
</feature>
<reference evidence="3" key="1">
    <citation type="journal article" date="2019" name="Int. J. Syst. Evol. Microbiol.">
        <title>The Global Catalogue of Microorganisms (GCM) 10K type strain sequencing project: providing services to taxonomists for standard genome sequencing and annotation.</title>
        <authorList>
            <consortium name="The Broad Institute Genomics Platform"/>
            <consortium name="The Broad Institute Genome Sequencing Center for Infectious Disease"/>
            <person name="Wu L."/>
            <person name="Ma J."/>
        </authorList>
    </citation>
    <scope>NUCLEOTIDE SEQUENCE [LARGE SCALE GENOMIC DNA]</scope>
    <source>
        <strain evidence="3">CGMCC 1.15420</strain>
    </source>
</reference>
<dbReference type="Proteomes" id="UP000608420">
    <property type="component" value="Unassembled WGS sequence"/>
</dbReference>
<proteinExistence type="predicted"/>
<dbReference type="Pfam" id="PF02368">
    <property type="entry name" value="Big_2"/>
    <property type="match status" value="1"/>
</dbReference>
<keyword evidence="3" id="KW-1185">Reference proteome</keyword>
<accession>A0ABQ1VPB8</accession>
<gene>
    <name evidence="2" type="ORF">GCM10010913_04840</name>
</gene>
<evidence type="ECO:0000313" key="3">
    <source>
        <dbReference type="Proteomes" id="UP000608420"/>
    </source>
</evidence>
<dbReference type="EMBL" id="BMIW01000003">
    <property type="protein sequence ID" value="GGF86397.1"/>
    <property type="molecule type" value="Genomic_DNA"/>
</dbReference>
<name>A0ABQ1VPB8_9BACL</name>
<evidence type="ECO:0000259" key="1">
    <source>
        <dbReference type="Pfam" id="PF02368"/>
    </source>
</evidence>
<dbReference type="InterPro" id="IPR003343">
    <property type="entry name" value="Big_2"/>
</dbReference>
<organism evidence="2 3">
    <name type="scientific">Paenibacillus aceti</name>
    <dbReference type="NCBI Taxonomy" id="1820010"/>
    <lineage>
        <taxon>Bacteria</taxon>
        <taxon>Bacillati</taxon>
        <taxon>Bacillota</taxon>
        <taxon>Bacilli</taxon>
        <taxon>Bacillales</taxon>
        <taxon>Paenibacillaceae</taxon>
        <taxon>Paenibacillus</taxon>
    </lineage>
</organism>
<dbReference type="SUPFAM" id="SSF49373">
    <property type="entry name" value="Invasin/intimin cell-adhesion fragments"/>
    <property type="match status" value="1"/>
</dbReference>
<sequence length="385" mass="42466">MINLFDIDNESNFQFMLDNVGRSVTVNNSPTPIKATITNTSTNLNTDYDDRKISTIETLQRGDLIDYNGNKYMVISEVNDKRYGHYKGLIRPLPHEITFSHKCVFESAFAYIENSNPSFKNGTVLTLIQDKIVVYLPIHTMELSVISGDEFMIQGNKFKIVTNDTFTQPGIAILTCERTQINPALDDVEHNIANGKACPINVTNSNPISVFVGSTFQLNWTSTNNAPVTFTTSDAFVATVDGLGVVSGLADGNVTITVTNASNGFIYDTVDISVEDIPEVKTIVITSSKPNNKTDDYFYITINTSVTFTGTIYDGDVSTSNAVTFQVFADDKTSTVSTTKYTSAISGNAITITAKSDMFYMQLLTTSVDDPRISTWQRIRIKGLY</sequence>
<protein>
    <recommendedName>
        <fullName evidence="1">BIG2 domain-containing protein</fullName>
    </recommendedName>
</protein>
<dbReference type="InterPro" id="IPR008964">
    <property type="entry name" value="Invasin/intimin_cell_adhesion"/>
</dbReference>
<dbReference type="Gene3D" id="2.60.40.1080">
    <property type="match status" value="1"/>
</dbReference>
<evidence type="ECO:0000313" key="2">
    <source>
        <dbReference type="EMBL" id="GGF86397.1"/>
    </source>
</evidence>
<comment type="caution">
    <text evidence="2">The sequence shown here is derived from an EMBL/GenBank/DDBJ whole genome shotgun (WGS) entry which is preliminary data.</text>
</comment>
<dbReference type="RefSeq" id="WP_120462585.1">
    <property type="nucleotide sequence ID" value="NZ_BMIW01000003.1"/>
</dbReference>